<evidence type="ECO:0000256" key="2">
    <source>
        <dbReference type="SAM" id="SignalP"/>
    </source>
</evidence>
<sequence>MSHTTRLRLVALLCLVVVACFCIPGAHAFGAGNVPSFSYMEGKAFRHGDIEDILAEMAKKMGGGLLGRNSKFGGLDVKRVYFGNFLRDYSQAMDIAALEKLSKQTILNIVMVLAFLSMGYATQEFEVTSERLGVYLPTEHIDNPKGYGEGKNAKQFDERLRGPVDPRELEVDPRSGMKNYIANEQGSWDTSSALVRRTLIKCIQMGRQARHSGDEKTLFEAYRLLGQSLHTLEDFTAHSNWCELALNRLGHRQVFLHVGDNVKVRAPDGNMVAPLVTGTFGSADFMHSLLGEAQDHLSEASVSDLSKAVNQAKASGSNPLGDLMGMLGSVPGGTSSSVSRDAEQLSRGPSQDPNTMSPQEVYQNLFRILSFRDSVMMSIEKTIERIPGLSSLVEKISNTMSVFVFTLIEPYVQPIVRQALSGLHQTSGTVINQEDQFEVFNDPNASDPTHSMLSKDHFNLVLNEVAGRVALIIVKHAVTLVVKAWDDDRQDANHVADECLAPMFHPYWYDQRHGHPVQGQMMGLVEAWARENPREIIKLDREHVRTHTNTRSGKAEPHSHGNSSTNYGGVQIEGQQGSAMGHNMANSVQNYVGGKIGGALGMGGGGGGGGGAGHGFMGQAQHLFREAPDGTMREYSEVQSSGPSGDGHSTSYYQSSSSTTTTSSAYPGGGGSSGSHHQPGQHSQHDQHGQHGQHGGSQHGGSQHGSGQYGGGMPNEQHYLPPPGPPAGYGAPQQPPYGGPGGMPAPDHNFGGGPSTGYPEGGQNYGNYGGGGPGYQGPPYGGPPPPPPQSGYYGGGQQQGGYGGYQQGGGGGYGGGY</sequence>
<dbReference type="OrthoDB" id="2506204at2759"/>
<dbReference type="PANTHER" id="PTHR14905">
    <property type="entry name" value="NG37"/>
    <property type="match status" value="1"/>
</dbReference>
<evidence type="ECO:0000313" key="4">
    <source>
        <dbReference type="Proteomes" id="UP000245768"/>
    </source>
</evidence>
<dbReference type="Pfam" id="PF07217">
    <property type="entry name" value="Het-C"/>
    <property type="match status" value="1"/>
</dbReference>
<keyword evidence="2" id="KW-0732">Signal</keyword>
<dbReference type="PROSITE" id="PS51257">
    <property type="entry name" value="PROKAR_LIPOPROTEIN"/>
    <property type="match status" value="1"/>
</dbReference>
<feature type="region of interest" description="Disordered" evidence="1">
    <location>
        <begin position="631"/>
        <end position="817"/>
    </location>
</feature>
<feature type="compositionally biased region" description="Pro residues" evidence="1">
    <location>
        <begin position="780"/>
        <end position="789"/>
    </location>
</feature>
<feature type="region of interest" description="Disordered" evidence="1">
    <location>
        <begin position="544"/>
        <end position="574"/>
    </location>
</feature>
<dbReference type="STRING" id="215250.A0A316YNI7"/>
<accession>A0A316YNI7</accession>
<evidence type="ECO:0000313" key="3">
    <source>
        <dbReference type="EMBL" id="PWN90781.1"/>
    </source>
</evidence>
<feature type="signal peptide" evidence="2">
    <location>
        <begin position="1"/>
        <end position="28"/>
    </location>
</feature>
<dbReference type="RefSeq" id="XP_025377979.1">
    <property type="nucleotide sequence ID" value="XM_025521821.1"/>
</dbReference>
<feature type="compositionally biased region" description="Gly residues" evidence="1">
    <location>
        <begin position="692"/>
        <end position="713"/>
    </location>
</feature>
<proteinExistence type="predicted"/>
<dbReference type="PANTHER" id="PTHR14905:SF7">
    <property type="entry name" value="VON WILLEBRAND FACTOR A DOMAIN-CONTAINING PROTEIN 7"/>
    <property type="match status" value="1"/>
</dbReference>
<feature type="compositionally biased region" description="Gly residues" evidence="1">
    <location>
        <begin position="750"/>
        <end position="775"/>
    </location>
</feature>
<feature type="region of interest" description="Disordered" evidence="1">
    <location>
        <begin position="332"/>
        <end position="357"/>
    </location>
</feature>
<feature type="compositionally biased region" description="Gly residues" evidence="1">
    <location>
        <begin position="792"/>
        <end position="817"/>
    </location>
</feature>
<dbReference type="InterPro" id="IPR052577">
    <property type="entry name" value="VWA7"/>
</dbReference>
<keyword evidence="4" id="KW-1185">Reference proteome</keyword>
<feature type="compositionally biased region" description="Polar residues" evidence="1">
    <location>
        <begin position="347"/>
        <end position="357"/>
    </location>
</feature>
<gene>
    <name evidence="3" type="ORF">FA10DRAFT_267218</name>
</gene>
<feature type="compositionally biased region" description="Polar residues" evidence="1">
    <location>
        <begin position="560"/>
        <end position="574"/>
    </location>
</feature>
<dbReference type="AlphaFoldDB" id="A0A316YNI7"/>
<feature type="compositionally biased region" description="Low complexity" evidence="1">
    <location>
        <begin position="647"/>
        <end position="666"/>
    </location>
</feature>
<name>A0A316YNI7_9BASI</name>
<dbReference type="InParanoid" id="A0A316YNI7"/>
<dbReference type="EMBL" id="KZ819636">
    <property type="protein sequence ID" value="PWN90781.1"/>
    <property type="molecule type" value="Genomic_DNA"/>
</dbReference>
<dbReference type="GeneID" id="37043737"/>
<feature type="chain" id="PRO_5016391959" evidence="2">
    <location>
        <begin position="29"/>
        <end position="817"/>
    </location>
</feature>
<reference evidence="3 4" key="1">
    <citation type="journal article" date="2018" name="Mol. Biol. Evol.">
        <title>Broad Genomic Sampling Reveals a Smut Pathogenic Ancestry of the Fungal Clade Ustilaginomycotina.</title>
        <authorList>
            <person name="Kijpornyongpan T."/>
            <person name="Mondo S.J."/>
            <person name="Barry K."/>
            <person name="Sandor L."/>
            <person name="Lee J."/>
            <person name="Lipzen A."/>
            <person name="Pangilinan J."/>
            <person name="LaButti K."/>
            <person name="Hainaut M."/>
            <person name="Henrissat B."/>
            <person name="Grigoriev I.V."/>
            <person name="Spatafora J.W."/>
            <person name="Aime M.C."/>
        </authorList>
    </citation>
    <scope>NUCLEOTIDE SEQUENCE [LARGE SCALE GENOMIC DNA]</scope>
    <source>
        <strain evidence="3 4">MCA 4198</strain>
    </source>
</reference>
<protein>
    <submittedName>
        <fullName evidence="3">Het-C-domain-containing protein</fullName>
    </submittedName>
</protein>
<organism evidence="3 4">
    <name type="scientific">Acaromyces ingoldii</name>
    <dbReference type="NCBI Taxonomy" id="215250"/>
    <lineage>
        <taxon>Eukaryota</taxon>
        <taxon>Fungi</taxon>
        <taxon>Dikarya</taxon>
        <taxon>Basidiomycota</taxon>
        <taxon>Ustilaginomycotina</taxon>
        <taxon>Exobasidiomycetes</taxon>
        <taxon>Exobasidiales</taxon>
        <taxon>Cryptobasidiaceae</taxon>
        <taxon>Acaromyces</taxon>
    </lineage>
</organism>
<evidence type="ECO:0000256" key="1">
    <source>
        <dbReference type="SAM" id="MobiDB-lite"/>
    </source>
</evidence>
<dbReference type="Proteomes" id="UP000245768">
    <property type="component" value="Unassembled WGS sequence"/>
</dbReference>
<dbReference type="InterPro" id="IPR010816">
    <property type="entry name" value="Het-C"/>
</dbReference>